<keyword evidence="2" id="KW-1185">Reference proteome</keyword>
<accession>A0ACB7T770</accession>
<dbReference type="EMBL" id="CM023491">
    <property type="protein sequence ID" value="KAH6941839.1"/>
    <property type="molecule type" value="Genomic_DNA"/>
</dbReference>
<evidence type="ECO:0000313" key="2">
    <source>
        <dbReference type="Proteomes" id="UP000821845"/>
    </source>
</evidence>
<reference evidence="1" key="1">
    <citation type="submission" date="2020-05" db="EMBL/GenBank/DDBJ databases">
        <title>Large-scale comparative analyses of tick genomes elucidate their genetic diversity and vector capacities.</title>
        <authorList>
            <person name="Jia N."/>
            <person name="Wang J."/>
            <person name="Shi W."/>
            <person name="Du L."/>
            <person name="Sun Y."/>
            <person name="Zhan W."/>
            <person name="Jiang J."/>
            <person name="Wang Q."/>
            <person name="Zhang B."/>
            <person name="Ji P."/>
            <person name="Sakyi L.B."/>
            <person name="Cui X."/>
            <person name="Yuan T."/>
            <person name="Jiang B."/>
            <person name="Yang W."/>
            <person name="Lam T.T.-Y."/>
            <person name="Chang Q."/>
            <person name="Ding S."/>
            <person name="Wang X."/>
            <person name="Zhu J."/>
            <person name="Ruan X."/>
            <person name="Zhao L."/>
            <person name="Wei J."/>
            <person name="Que T."/>
            <person name="Du C."/>
            <person name="Cheng J."/>
            <person name="Dai P."/>
            <person name="Han X."/>
            <person name="Huang E."/>
            <person name="Gao Y."/>
            <person name="Liu J."/>
            <person name="Shao H."/>
            <person name="Ye R."/>
            <person name="Li L."/>
            <person name="Wei W."/>
            <person name="Wang X."/>
            <person name="Wang C."/>
            <person name="Yang T."/>
            <person name="Huo Q."/>
            <person name="Li W."/>
            <person name="Guo W."/>
            <person name="Chen H."/>
            <person name="Zhou L."/>
            <person name="Ni X."/>
            <person name="Tian J."/>
            <person name="Zhou Y."/>
            <person name="Sheng Y."/>
            <person name="Liu T."/>
            <person name="Pan Y."/>
            <person name="Xia L."/>
            <person name="Li J."/>
            <person name="Zhao F."/>
            <person name="Cao W."/>
        </authorList>
    </citation>
    <scope>NUCLEOTIDE SEQUENCE</scope>
    <source>
        <strain evidence="1">Hyas-2018</strain>
    </source>
</reference>
<gene>
    <name evidence="1" type="ORF">HPB50_023645</name>
</gene>
<proteinExistence type="predicted"/>
<organism evidence="1 2">
    <name type="scientific">Hyalomma asiaticum</name>
    <name type="common">Tick</name>
    <dbReference type="NCBI Taxonomy" id="266040"/>
    <lineage>
        <taxon>Eukaryota</taxon>
        <taxon>Metazoa</taxon>
        <taxon>Ecdysozoa</taxon>
        <taxon>Arthropoda</taxon>
        <taxon>Chelicerata</taxon>
        <taxon>Arachnida</taxon>
        <taxon>Acari</taxon>
        <taxon>Parasitiformes</taxon>
        <taxon>Ixodida</taxon>
        <taxon>Ixodoidea</taxon>
        <taxon>Ixodidae</taxon>
        <taxon>Hyalomminae</taxon>
        <taxon>Hyalomma</taxon>
    </lineage>
</organism>
<evidence type="ECO:0000313" key="1">
    <source>
        <dbReference type="EMBL" id="KAH6941839.1"/>
    </source>
</evidence>
<dbReference type="Proteomes" id="UP000821845">
    <property type="component" value="Chromosome 11"/>
</dbReference>
<comment type="caution">
    <text evidence="1">The sequence shown here is derived from an EMBL/GenBank/DDBJ whole genome shotgun (WGS) entry which is preliminary data.</text>
</comment>
<name>A0ACB7T770_HYAAI</name>
<protein>
    <submittedName>
        <fullName evidence="1">Uncharacterized protein</fullName>
    </submittedName>
</protein>
<sequence>MTPTTLFLPMPRRIEFPVPTRESPSRRTGPRRASPRSPKPPSHSGDVFRLSARRILRVTQSTHISAQSDPVYHDPTRALRSRDIRNRAEISHCLASFATGARGWASIPPSSVTARNPGQGRFGATLEPRSFVRRQSPAARERQRRSREPLG</sequence>